<dbReference type="SUPFAM" id="SSF56112">
    <property type="entry name" value="Protein kinase-like (PK-like)"/>
    <property type="match status" value="1"/>
</dbReference>
<keyword evidence="6" id="KW-0479">Metal-binding</keyword>
<evidence type="ECO:0000256" key="4">
    <source>
        <dbReference type="ARBA" id="ARBA00022527"/>
    </source>
</evidence>
<dbReference type="GO" id="GO:0005524">
    <property type="term" value="F:ATP binding"/>
    <property type="evidence" value="ECO:0007669"/>
    <property type="project" value="UniProtKB-KW"/>
</dbReference>
<evidence type="ECO:0000313" key="15">
    <source>
        <dbReference type="EMBL" id="KAF0296399.1"/>
    </source>
</evidence>
<dbReference type="InterPro" id="IPR000719">
    <property type="entry name" value="Prot_kinase_dom"/>
</dbReference>
<evidence type="ECO:0000259" key="14">
    <source>
        <dbReference type="PROSITE" id="PS50011"/>
    </source>
</evidence>
<evidence type="ECO:0000256" key="9">
    <source>
        <dbReference type="ARBA" id="ARBA00022840"/>
    </source>
</evidence>
<comment type="catalytic activity">
    <reaction evidence="13">
        <text>L-seryl-[protein] + ATP = O-phospho-L-seryl-[protein] + ADP + H(+)</text>
        <dbReference type="Rhea" id="RHEA:17989"/>
        <dbReference type="Rhea" id="RHEA-COMP:9863"/>
        <dbReference type="Rhea" id="RHEA-COMP:11604"/>
        <dbReference type="ChEBI" id="CHEBI:15378"/>
        <dbReference type="ChEBI" id="CHEBI:29999"/>
        <dbReference type="ChEBI" id="CHEBI:30616"/>
        <dbReference type="ChEBI" id="CHEBI:83421"/>
        <dbReference type="ChEBI" id="CHEBI:456216"/>
        <dbReference type="EC" id="2.7.11.1"/>
    </reaction>
</comment>
<evidence type="ECO:0000256" key="8">
    <source>
        <dbReference type="ARBA" id="ARBA00022777"/>
    </source>
</evidence>
<keyword evidence="16" id="KW-1185">Reference proteome</keyword>
<evidence type="ECO:0000256" key="13">
    <source>
        <dbReference type="ARBA" id="ARBA00048679"/>
    </source>
</evidence>
<keyword evidence="11" id="KW-0810">Translation regulation</keyword>
<keyword evidence="7" id="KW-0547">Nucleotide-binding</keyword>
<dbReference type="EC" id="2.7.11.1" evidence="3"/>
<dbReference type="GO" id="GO:0046872">
    <property type="term" value="F:metal ion binding"/>
    <property type="evidence" value="ECO:0007669"/>
    <property type="project" value="UniProtKB-KW"/>
</dbReference>
<dbReference type="AlphaFoldDB" id="A0A6A4VTW3"/>
<dbReference type="Pfam" id="PF00069">
    <property type="entry name" value="Pkinase"/>
    <property type="match status" value="1"/>
</dbReference>
<evidence type="ECO:0000256" key="2">
    <source>
        <dbReference type="ARBA" id="ARBA00006692"/>
    </source>
</evidence>
<evidence type="ECO:0000256" key="12">
    <source>
        <dbReference type="ARBA" id="ARBA00047899"/>
    </source>
</evidence>
<dbReference type="Proteomes" id="UP000440578">
    <property type="component" value="Unassembled WGS sequence"/>
</dbReference>
<dbReference type="InterPro" id="IPR050205">
    <property type="entry name" value="CDPK_Ser/Thr_kinases"/>
</dbReference>
<name>A0A6A4VTW3_AMPAM</name>
<comment type="caution">
    <text evidence="15">The sequence shown here is derived from an EMBL/GenBank/DDBJ whole genome shotgun (WGS) entry which is preliminary data.</text>
</comment>
<dbReference type="InterPro" id="IPR011009">
    <property type="entry name" value="Kinase-like_dom_sf"/>
</dbReference>
<dbReference type="Gene3D" id="3.30.200.20">
    <property type="entry name" value="Phosphorylase Kinase, domain 1"/>
    <property type="match status" value="1"/>
</dbReference>
<dbReference type="SMART" id="SM00220">
    <property type="entry name" value="S_TKc"/>
    <property type="match status" value="1"/>
</dbReference>
<dbReference type="GO" id="GO:0006417">
    <property type="term" value="P:regulation of translation"/>
    <property type="evidence" value="ECO:0007669"/>
    <property type="project" value="UniProtKB-KW"/>
</dbReference>
<dbReference type="EMBL" id="VIIS01001564">
    <property type="protein sequence ID" value="KAF0296399.1"/>
    <property type="molecule type" value="Genomic_DNA"/>
</dbReference>
<comment type="similarity">
    <text evidence="2">Belongs to the protein kinase superfamily. CAMK Ser/Thr protein kinase family.</text>
</comment>
<dbReference type="PROSITE" id="PS50011">
    <property type="entry name" value="PROTEIN_KINASE_DOM"/>
    <property type="match status" value="1"/>
</dbReference>
<dbReference type="Gene3D" id="1.10.510.10">
    <property type="entry name" value="Transferase(Phosphotransferase) domain 1"/>
    <property type="match status" value="1"/>
</dbReference>
<dbReference type="OrthoDB" id="5794026at2759"/>
<gene>
    <name evidence="15" type="primary">MKNK1</name>
    <name evidence="15" type="ORF">FJT64_000567</name>
</gene>
<proteinExistence type="inferred from homology"/>
<evidence type="ECO:0000256" key="6">
    <source>
        <dbReference type="ARBA" id="ARBA00022723"/>
    </source>
</evidence>
<dbReference type="PROSITE" id="PS00108">
    <property type="entry name" value="PROTEIN_KINASE_ST"/>
    <property type="match status" value="1"/>
</dbReference>
<keyword evidence="5" id="KW-0808">Transferase</keyword>
<dbReference type="InterPro" id="IPR008271">
    <property type="entry name" value="Ser/Thr_kinase_AS"/>
</dbReference>
<keyword evidence="10" id="KW-0460">Magnesium</keyword>
<organism evidence="15 16">
    <name type="scientific">Amphibalanus amphitrite</name>
    <name type="common">Striped barnacle</name>
    <name type="synonym">Balanus amphitrite</name>
    <dbReference type="NCBI Taxonomy" id="1232801"/>
    <lineage>
        <taxon>Eukaryota</taxon>
        <taxon>Metazoa</taxon>
        <taxon>Ecdysozoa</taxon>
        <taxon>Arthropoda</taxon>
        <taxon>Crustacea</taxon>
        <taxon>Multicrustacea</taxon>
        <taxon>Cirripedia</taxon>
        <taxon>Thoracica</taxon>
        <taxon>Thoracicalcarea</taxon>
        <taxon>Balanomorpha</taxon>
        <taxon>Balanoidea</taxon>
        <taxon>Balanidae</taxon>
        <taxon>Amphibalaninae</taxon>
        <taxon>Amphibalanus</taxon>
    </lineage>
</organism>
<dbReference type="FunFam" id="3.30.200.20:FF:000093">
    <property type="entry name" value="Putative map kinase-interacting serine/threonine-protein kinase 1"/>
    <property type="match status" value="1"/>
</dbReference>
<comment type="cofactor">
    <cofactor evidence="1">
        <name>Mg(2+)</name>
        <dbReference type="ChEBI" id="CHEBI:18420"/>
    </cofactor>
</comment>
<feature type="domain" description="Protein kinase" evidence="14">
    <location>
        <begin position="67"/>
        <end position="355"/>
    </location>
</feature>
<evidence type="ECO:0000256" key="7">
    <source>
        <dbReference type="ARBA" id="ARBA00022741"/>
    </source>
</evidence>
<reference evidence="15 16" key="1">
    <citation type="submission" date="2019-07" db="EMBL/GenBank/DDBJ databases">
        <title>Draft genome assembly of a fouling barnacle, Amphibalanus amphitrite (Darwin, 1854): The first reference genome for Thecostraca.</title>
        <authorList>
            <person name="Kim W."/>
        </authorList>
    </citation>
    <scope>NUCLEOTIDE SEQUENCE [LARGE SCALE GENOMIC DNA]</scope>
    <source>
        <strain evidence="15">SNU_AA5</strain>
        <tissue evidence="15">Soma without cirri and trophi</tissue>
    </source>
</reference>
<accession>A0A6A4VTW3</accession>
<keyword evidence="9" id="KW-0067">ATP-binding</keyword>
<evidence type="ECO:0000256" key="11">
    <source>
        <dbReference type="ARBA" id="ARBA00022845"/>
    </source>
</evidence>
<evidence type="ECO:0000256" key="3">
    <source>
        <dbReference type="ARBA" id="ARBA00012513"/>
    </source>
</evidence>
<evidence type="ECO:0000256" key="5">
    <source>
        <dbReference type="ARBA" id="ARBA00022679"/>
    </source>
</evidence>
<comment type="catalytic activity">
    <reaction evidence="12">
        <text>L-threonyl-[protein] + ATP = O-phospho-L-threonyl-[protein] + ADP + H(+)</text>
        <dbReference type="Rhea" id="RHEA:46608"/>
        <dbReference type="Rhea" id="RHEA-COMP:11060"/>
        <dbReference type="Rhea" id="RHEA-COMP:11605"/>
        <dbReference type="ChEBI" id="CHEBI:15378"/>
        <dbReference type="ChEBI" id="CHEBI:30013"/>
        <dbReference type="ChEBI" id="CHEBI:30616"/>
        <dbReference type="ChEBI" id="CHEBI:61977"/>
        <dbReference type="ChEBI" id="CHEBI:456216"/>
        <dbReference type="EC" id="2.7.11.1"/>
    </reaction>
</comment>
<dbReference type="FunFam" id="1.10.510.10:FF:000119">
    <property type="entry name" value="Putative map kinase-interacting serine/threonine-protein kinase 1"/>
    <property type="match status" value="1"/>
</dbReference>
<dbReference type="PANTHER" id="PTHR24349">
    <property type="entry name" value="SERINE/THREONINE-PROTEIN KINASE"/>
    <property type="match status" value="1"/>
</dbReference>
<sequence>MFGVLEAAVHGSVWPRCCLLLTDDSDSMCKGDLSFDEARRQAQMKRKRHRKKLTESTPASRFADMYRLTGEILGEGACASVQTARNINTDVEVAVKIIDKYPGYPRSRVFKEIDTFHHCKNHPNIIQLIEYVEEEERFYLVFEKVQGGQLLDRIRDRKHFSEKEASEIIRDLASGLQFLHGKGIAHRDLKPENILCVNKDTITPVKICDFDLGSGIQFIPNQPTPITTPQLHTPVGSAEFMAPEVVEAFFSDDDDCSVYDKRCDLWSLGVIMYILLSGYPPFYGNCGMNCGWERGEACVRCRDLLFFSIHEGVFEFPEREWGHISEGAKYLIRSLLVKEPLKRLSADAVLNHPWVRHGGDGASLLTTPHVIRSNRSVKDLSLYAQSAMALNRAMLHHLSMDVGRMHDETSSSETESDTEGPVLFGLSPPLESSMMQRRLHHTQSMRLTAIASPSG</sequence>
<keyword evidence="8 15" id="KW-0418">Kinase</keyword>
<evidence type="ECO:0000313" key="16">
    <source>
        <dbReference type="Proteomes" id="UP000440578"/>
    </source>
</evidence>
<keyword evidence="4" id="KW-0723">Serine/threonine-protein kinase</keyword>
<dbReference type="GO" id="GO:0004674">
    <property type="term" value="F:protein serine/threonine kinase activity"/>
    <property type="evidence" value="ECO:0007669"/>
    <property type="project" value="UniProtKB-KW"/>
</dbReference>
<evidence type="ECO:0000256" key="10">
    <source>
        <dbReference type="ARBA" id="ARBA00022842"/>
    </source>
</evidence>
<protein>
    <recommendedName>
        <fullName evidence="3">non-specific serine/threonine protein kinase</fullName>
        <ecNumber evidence="3">2.7.11.1</ecNumber>
    </recommendedName>
</protein>
<evidence type="ECO:0000256" key="1">
    <source>
        <dbReference type="ARBA" id="ARBA00001946"/>
    </source>
</evidence>